<dbReference type="Proteomes" id="UP000649829">
    <property type="component" value="Unassembled WGS sequence"/>
</dbReference>
<reference evidence="3" key="1">
    <citation type="journal article" date="2014" name="Int. J. Syst. Evol. Microbiol.">
        <title>Complete genome sequence of Corynebacterium casei LMG S-19264T (=DSM 44701T), isolated from a smear-ripened cheese.</title>
        <authorList>
            <consortium name="US DOE Joint Genome Institute (JGI-PGF)"/>
            <person name="Walter F."/>
            <person name="Albersmeier A."/>
            <person name="Kalinowski J."/>
            <person name="Ruckert C."/>
        </authorList>
    </citation>
    <scope>NUCLEOTIDE SEQUENCE</scope>
    <source>
        <strain evidence="3">CGMCC 1.6293</strain>
    </source>
</reference>
<dbReference type="Pfam" id="PF07835">
    <property type="entry name" value="COX4_pro_2"/>
    <property type="match status" value="1"/>
</dbReference>
<protein>
    <recommendedName>
        <fullName evidence="2">Cytochrome c oxidase subunit IV bacterial aa3 type domain-containing protein</fullName>
    </recommendedName>
</protein>
<dbReference type="EMBL" id="BMLF01000001">
    <property type="protein sequence ID" value="GGL99383.1"/>
    <property type="molecule type" value="Genomic_DNA"/>
</dbReference>
<gene>
    <name evidence="3" type="ORF">GCM10011534_21540</name>
</gene>
<dbReference type="RefSeq" id="WP_028287941.1">
    <property type="nucleotide sequence ID" value="NZ_BMLF01000001.1"/>
</dbReference>
<keyword evidence="1" id="KW-0812">Transmembrane</keyword>
<comment type="caution">
    <text evidence="3">The sequence shown here is derived from an EMBL/GenBank/DDBJ whole genome shotgun (WGS) entry which is preliminary data.</text>
</comment>
<evidence type="ECO:0000256" key="1">
    <source>
        <dbReference type="SAM" id="Phobius"/>
    </source>
</evidence>
<name>A0A917WEY1_9RHOB</name>
<keyword evidence="4" id="KW-1185">Reference proteome</keyword>
<feature type="transmembrane region" description="Helical" evidence="1">
    <location>
        <begin position="21"/>
        <end position="42"/>
    </location>
</feature>
<keyword evidence="1" id="KW-1133">Transmembrane helix</keyword>
<dbReference type="InterPro" id="IPR036596">
    <property type="entry name" value="Cyt-C_aa3_sf"/>
</dbReference>
<dbReference type="Gene3D" id="1.20.5.160">
    <property type="entry name" value="Bacterial aa3 type cytochrome c oxidase subunit IV"/>
    <property type="match status" value="1"/>
</dbReference>
<reference evidence="3" key="2">
    <citation type="submission" date="2020-09" db="EMBL/GenBank/DDBJ databases">
        <authorList>
            <person name="Sun Q."/>
            <person name="Zhou Y."/>
        </authorList>
    </citation>
    <scope>NUCLEOTIDE SEQUENCE</scope>
    <source>
        <strain evidence="3">CGMCC 1.6293</strain>
    </source>
</reference>
<accession>A0A917WEY1</accession>
<feature type="domain" description="Cytochrome c oxidase subunit IV bacterial aa3 type" evidence="2">
    <location>
        <begin position="4"/>
        <end position="43"/>
    </location>
</feature>
<sequence length="44" mass="5021">MAEHKHGEMDITEQEKTFDGFIKVSTYVAVFSVLVLIFLAIFNT</sequence>
<evidence type="ECO:0000313" key="4">
    <source>
        <dbReference type="Proteomes" id="UP000649829"/>
    </source>
</evidence>
<organism evidence="3 4">
    <name type="scientific">Pseudooceanicola nanhaiensis</name>
    <dbReference type="NCBI Taxonomy" id="375761"/>
    <lineage>
        <taxon>Bacteria</taxon>
        <taxon>Pseudomonadati</taxon>
        <taxon>Pseudomonadota</taxon>
        <taxon>Alphaproteobacteria</taxon>
        <taxon>Rhodobacterales</taxon>
        <taxon>Paracoccaceae</taxon>
        <taxon>Pseudooceanicola</taxon>
    </lineage>
</organism>
<dbReference type="InterPro" id="IPR012422">
    <property type="entry name" value="Cyt_c_oxidase_su4_bac-aa3"/>
</dbReference>
<dbReference type="SUPFAM" id="SSF81469">
    <property type="entry name" value="Bacterial aa3 type cytochrome c oxidase subunit IV"/>
    <property type="match status" value="1"/>
</dbReference>
<proteinExistence type="predicted"/>
<dbReference type="AlphaFoldDB" id="A0A917WEY1"/>
<keyword evidence="1" id="KW-0472">Membrane</keyword>
<evidence type="ECO:0000259" key="2">
    <source>
        <dbReference type="Pfam" id="PF07835"/>
    </source>
</evidence>
<evidence type="ECO:0000313" key="3">
    <source>
        <dbReference type="EMBL" id="GGL99383.1"/>
    </source>
</evidence>